<gene>
    <name evidence="3" type="ORF">BCR44DRAFT_152019</name>
</gene>
<sequence>MGVRTCLTGALNAIWNVKEYIIIIGIAVTLVIDHYLPTYNQNRFLTASYAASALTIISSYASSVLCDLYARNALKVMLQGTTREGVLMQISYAALSDGVLSIATRTLSEAKTHGTKKVGTTRFLIVFSSVVAFCTSTIWGWLSANFVTDTVLSKAHDSQELISSVNINNPFGMASCASALTAGNVSFTFNSGPSVPLGEMLEAVYSTTLVSSDQAVRNATAPYLDDFIQVQNSQGLKLAVMIPLSPTHYTRFRTTLVGVNVTCAIKTGDKTMGSLSNATGIDVTPTFTLPVGFTDLLSQTVQLKRGYAGISDLSNDVISRVTANPSIMAIPECSFGVCEAFAKDLIFGLRCGVAAYTMDVTVTKGIPESVRQSLGTSPSAADLANAQRTSITIHSTSSAPAVVAFMRNALSGWSTALQWSWLARTYRFIPDPATYIYRTTETNVVRDYEVMLSYAILGLIHRNQTYKVQLTGTANTAGCAGVVTAGNTALVQLSTPAYSKATGTVLVTKNFAQTSYSWPVAVFAGILGGLLLILLPPVTTPFLWLQARRRKSSPMSTVPLVPSTIPGAAPAGPDSEKAITSSNLPPINSTAVLQTAISSGAHGFATSVQRLLEDSEAEGKAGGDVFLIVPQPTKSDGVVLKRVRSAASKAKGGSGDKPTAATALMNEKADGA</sequence>
<evidence type="ECO:0000256" key="1">
    <source>
        <dbReference type="SAM" id="MobiDB-lite"/>
    </source>
</evidence>
<dbReference type="AlphaFoldDB" id="A0A1Y2HYN3"/>
<dbReference type="OrthoDB" id="5561940at2759"/>
<keyword evidence="2" id="KW-0812">Transmembrane</keyword>
<organism evidence="3 4">
    <name type="scientific">Catenaria anguillulae PL171</name>
    <dbReference type="NCBI Taxonomy" id="765915"/>
    <lineage>
        <taxon>Eukaryota</taxon>
        <taxon>Fungi</taxon>
        <taxon>Fungi incertae sedis</taxon>
        <taxon>Blastocladiomycota</taxon>
        <taxon>Blastocladiomycetes</taxon>
        <taxon>Blastocladiales</taxon>
        <taxon>Catenariaceae</taxon>
        <taxon>Catenaria</taxon>
    </lineage>
</organism>
<accession>A0A1Y2HYN3</accession>
<keyword evidence="4" id="KW-1185">Reference proteome</keyword>
<feature type="transmembrane region" description="Helical" evidence="2">
    <location>
        <begin position="20"/>
        <end position="37"/>
    </location>
</feature>
<feature type="region of interest" description="Disordered" evidence="1">
    <location>
        <begin position="646"/>
        <end position="672"/>
    </location>
</feature>
<dbReference type="EMBL" id="MCFL01000004">
    <property type="protein sequence ID" value="ORZ39680.1"/>
    <property type="molecule type" value="Genomic_DNA"/>
</dbReference>
<reference evidence="3 4" key="1">
    <citation type="submission" date="2016-07" db="EMBL/GenBank/DDBJ databases">
        <title>Pervasive Adenine N6-methylation of Active Genes in Fungi.</title>
        <authorList>
            <consortium name="DOE Joint Genome Institute"/>
            <person name="Mondo S.J."/>
            <person name="Dannebaum R.O."/>
            <person name="Kuo R.C."/>
            <person name="Labutti K."/>
            <person name="Haridas S."/>
            <person name="Kuo A."/>
            <person name="Salamov A."/>
            <person name="Ahrendt S.R."/>
            <person name="Lipzen A."/>
            <person name="Sullivan W."/>
            <person name="Andreopoulos W.B."/>
            <person name="Clum A."/>
            <person name="Lindquist E."/>
            <person name="Daum C."/>
            <person name="Ramamoorthy G.K."/>
            <person name="Gryganskyi A."/>
            <person name="Culley D."/>
            <person name="Magnuson J.K."/>
            <person name="James T.Y."/>
            <person name="O'Malley M.A."/>
            <person name="Stajich J.E."/>
            <person name="Spatafora J.W."/>
            <person name="Visel A."/>
            <person name="Grigoriev I.V."/>
        </authorList>
    </citation>
    <scope>NUCLEOTIDE SEQUENCE [LARGE SCALE GENOMIC DNA]</scope>
    <source>
        <strain evidence="3 4">PL171</strain>
    </source>
</reference>
<proteinExistence type="predicted"/>
<evidence type="ECO:0000313" key="3">
    <source>
        <dbReference type="EMBL" id="ORZ39680.1"/>
    </source>
</evidence>
<dbReference type="Proteomes" id="UP000193411">
    <property type="component" value="Unassembled WGS sequence"/>
</dbReference>
<feature type="transmembrane region" description="Helical" evidence="2">
    <location>
        <begin position="516"/>
        <end position="545"/>
    </location>
</feature>
<feature type="region of interest" description="Disordered" evidence="1">
    <location>
        <begin position="555"/>
        <end position="583"/>
    </location>
</feature>
<protein>
    <submittedName>
        <fullName evidence="3">Uncharacterized protein</fullName>
    </submittedName>
</protein>
<feature type="transmembrane region" description="Helical" evidence="2">
    <location>
        <begin position="123"/>
        <end position="142"/>
    </location>
</feature>
<name>A0A1Y2HYN3_9FUNG</name>
<evidence type="ECO:0000256" key="2">
    <source>
        <dbReference type="SAM" id="Phobius"/>
    </source>
</evidence>
<feature type="transmembrane region" description="Helical" evidence="2">
    <location>
        <begin position="49"/>
        <end position="70"/>
    </location>
</feature>
<evidence type="ECO:0000313" key="4">
    <source>
        <dbReference type="Proteomes" id="UP000193411"/>
    </source>
</evidence>
<keyword evidence="2" id="KW-1133">Transmembrane helix</keyword>
<comment type="caution">
    <text evidence="3">The sequence shown here is derived from an EMBL/GenBank/DDBJ whole genome shotgun (WGS) entry which is preliminary data.</text>
</comment>
<keyword evidence="2" id="KW-0472">Membrane</keyword>